<dbReference type="Proteomes" id="UP000671852">
    <property type="component" value="Chromosome"/>
</dbReference>
<dbReference type="KEGG" id="saqt:GJV85_08840"/>
<dbReference type="SUPFAM" id="SSF158682">
    <property type="entry name" value="TerB-like"/>
    <property type="match status" value="1"/>
</dbReference>
<dbReference type="Gene3D" id="1.10.3680.10">
    <property type="entry name" value="TerB-like"/>
    <property type="match status" value="1"/>
</dbReference>
<evidence type="ECO:0000259" key="1">
    <source>
        <dbReference type="Pfam" id="PF05099"/>
    </source>
</evidence>
<name>A0A975B0X8_9BACT</name>
<evidence type="ECO:0000313" key="2">
    <source>
        <dbReference type="EMBL" id="QSZ42214.1"/>
    </source>
</evidence>
<organism evidence="2 3">
    <name type="scientific">Sulfurimonas aquatica</name>
    <dbReference type="NCBI Taxonomy" id="2672570"/>
    <lineage>
        <taxon>Bacteria</taxon>
        <taxon>Pseudomonadati</taxon>
        <taxon>Campylobacterota</taxon>
        <taxon>Epsilonproteobacteria</taxon>
        <taxon>Campylobacterales</taxon>
        <taxon>Sulfurimonadaceae</taxon>
        <taxon>Sulfurimonas</taxon>
    </lineage>
</organism>
<sequence>MLPYLSTVDVFDDYKNIDAIKNMLAVLLIKVILADEKKSIEEEKKLLEFYQQNFQMSVDEVVKLFIEVKNDNREFDLELQKLDSIFEQDHEVKSKILHYINSVIVCDGIVDKEYAIFEEIKGSVQ</sequence>
<accession>A0A975B0X8</accession>
<dbReference type="Pfam" id="PF05099">
    <property type="entry name" value="TerB"/>
    <property type="match status" value="1"/>
</dbReference>
<keyword evidence="3" id="KW-1185">Reference proteome</keyword>
<reference evidence="2" key="2">
    <citation type="submission" date="2021-04" db="EMBL/GenBank/DDBJ databases">
        <title>Isolation and characterization of a novel species of the genus Sulfurimonas.</title>
        <authorList>
            <person name="Fukui M."/>
        </authorList>
    </citation>
    <scope>NUCLEOTIDE SEQUENCE</scope>
    <source>
        <strain evidence="2">H1576</strain>
    </source>
</reference>
<evidence type="ECO:0000313" key="3">
    <source>
        <dbReference type="Proteomes" id="UP000671852"/>
    </source>
</evidence>
<feature type="domain" description="Co-chaperone DjlA N-terminal" evidence="1">
    <location>
        <begin position="24"/>
        <end position="112"/>
    </location>
</feature>
<dbReference type="RefSeq" id="WP_207561030.1">
    <property type="nucleotide sequence ID" value="NZ_CP046072.1"/>
</dbReference>
<reference evidence="2" key="1">
    <citation type="submission" date="2019-11" db="EMBL/GenBank/DDBJ databases">
        <authorList>
            <person name="Kojima H."/>
        </authorList>
    </citation>
    <scope>NUCLEOTIDE SEQUENCE</scope>
    <source>
        <strain evidence="2">H1576</strain>
    </source>
</reference>
<gene>
    <name evidence="2" type="ORF">GJV85_08840</name>
</gene>
<dbReference type="AlphaFoldDB" id="A0A975B0X8"/>
<protein>
    <recommendedName>
        <fullName evidence="1">Co-chaperone DjlA N-terminal domain-containing protein</fullName>
    </recommendedName>
</protein>
<proteinExistence type="predicted"/>
<dbReference type="InterPro" id="IPR007791">
    <property type="entry name" value="DjlA_N"/>
</dbReference>
<dbReference type="InterPro" id="IPR029024">
    <property type="entry name" value="TerB-like"/>
</dbReference>
<dbReference type="EMBL" id="CP046072">
    <property type="protein sequence ID" value="QSZ42214.1"/>
    <property type="molecule type" value="Genomic_DNA"/>
</dbReference>